<evidence type="ECO:0000256" key="1">
    <source>
        <dbReference type="ARBA" id="ARBA00005336"/>
    </source>
</evidence>
<dbReference type="GO" id="GO:0004553">
    <property type="term" value="F:hydrolase activity, hydrolyzing O-glycosyl compounds"/>
    <property type="evidence" value="ECO:0007669"/>
    <property type="project" value="InterPro"/>
</dbReference>
<keyword evidence="2" id="KW-0378">Hydrolase</keyword>
<feature type="compositionally biased region" description="Basic and acidic residues" evidence="3">
    <location>
        <begin position="82"/>
        <end position="98"/>
    </location>
</feature>
<evidence type="ECO:0008006" key="6">
    <source>
        <dbReference type="Google" id="ProtNLM"/>
    </source>
</evidence>
<comment type="caution">
    <text evidence="4">The sequence shown here is derived from an EMBL/GenBank/DDBJ whole genome shotgun (WGS) entry which is preliminary data.</text>
</comment>
<gene>
    <name evidence="4" type="ORF">JDN41_13050</name>
</gene>
<feature type="compositionally biased region" description="Polar residues" evidence="3">
    <location>
        <begin position="68"/>
        <end position="81"/>
    </location>
</feature>
<sequence length="467" mass="48752">MKTTATFEPMAHRNIPILRGLALGLALIAAEPCLATGAMEYSGVAFATEASPEAGASRDLTGQRVKAAQNNGASGSESTAEAQKKLKQELDRLRRPPRDGWATTTPTSQQKPPQPQKPSPTVPTEAQPKPKRPATTNTTAQTPQKPKPGAPAVAPIEAPLPIGPAIDPAIDRAVGKVLFLRFFGTTPNDGGPKAMRAMLQTGQIAGVMFSQQNIASKAQLRDLVKSLWQGNAAQRPYFAIREIGGKDDALPQLKEFEAWPSPSDIAGRGDPEYAYSTYRSLGFNLAHLGFNLNFGPALSPSGAAADPSSFGANPLQSGVFAKTFILGHKDTNVIPVPVVDQSELSVRALKSLLVAYPGTPVAAVIGDETASLSVYENLVRGPRFCFLTMTAGAAETVSSFAKGCDVLVVDGGKESPVATRAALAAAIADAVNNGTLALADLQASAQRLSTLRGSTASISNGFTTTAQ</sequence>
<evidence type="ECO:0000313" key="4">
    <source>
        <dbReference type="EMBL" id="MBJ7544476.1"/>
    </source>
</evidence>
<evidence type="ECO:0000313" key="5">
    <source>
        <dbReference type="Proteomes" id="UP000623250"/>
    </source>
</evidence>
<dbReference type="PANTHER" id="PTHR30480">
    <property type="entry name" value="BETA-HEXOSAMINIDASE-RELATED"/>
    <property type="match status" value="1"/>
</dbReference>
<dbReference type="AlphaFoldDB" id="A0A8I1GHU3"/>
<dbReference type="InterPro" id="IPR036962">
    <property type="entry name" value="Glyco_hydro_3_N_sf"/>
</dbReference>
<dbReference type="PANTHER" id="PTHR30480:SF16">
    <property type="entry name" value="GLYCOSIDE HYDROLASE FAMILY 3 DOMAIN PROTEIN"/>
    <property type="match status" value="1"/>
</dbReference>
<evidence type="ECO:0000256" key="3">
    <source>
        <dbReference type="SAM" id="MobiDB-lite"/>
    </source>
</evidence>
<dbReference type="EMBL" id="JAEMUK010000079">
    <property type="protein sequence ID" value="MBJ7544476.1"/>
    <property type="molecule type" value="Genomic_DNA"/>
</dbReference>
<dbReference type="GO" id="GO:0009254">
    <property type="term" value="P:peptidoglycan turnover"/>
    <property type="evidence" value="ECO:0007669"/>
    <property type="project" value="TreeGrafter"/>
</dbReference>
<dbReference type="RefSeq" id="WP_155955241.1">
    <property type="nucleotide sequence ID" value="NZ_JAEMUK010000079.1"/>
</dbReference>
<keyword evidence="5" id="KW-1185">Reference proteome</keyword>
<reference evidence="4 5" key="1">
    <citation type="submission" date="2020-12" db="EMBL/GenBank/DDBJ databases">
        <title>Revised draft genomes of Rhodomicrobium vannielii ATCC 17100 and Rhodomicrobium udaipurense JA643.</title>
        <authorList>
            <person name="Conners E.M."/>
            <person name="Davenport E.J."/>
            <person name="Bose A."/>
        </authorList>
    </citation>
    <scope>NUCLEOTIDE SEQUENCE [LARGE SCALE GENOMIC DNA]</scope>
    <source>
        <strain evidence="4 5">JA643</strain>
    </source>
</reference>
<organism evidence="4 5">
    <name type="scientific">Rhodomicrobium udaipurense</name>
    <dbReference type="NCBI Taxonomy" id="1202716"/>
    <lineage>
        <taxon>Bacteria</taxon>
        <taxon>Pseudomonadati</taxon>
        <taxon>Pseudomonadota</taxon>
        <taxon>Alphaproteobacteria</taxon>
        <taxon>Hyphomicrobiales</taxon>
        <taxon>Hyphomicrobiaceae</taxon>
        <taxon>Rhodomicrobium</taxon>
    </lineage>
</organism>
<proteinExistence type="inferred from homology"/>
<dbReference type="SUPFAM" id="SSF51445">
    <property type="entry name" value="(Trans)glycosidases"/>
    <property type="match status" value="1"/>
</dbReference>
<dbReference type="InterPro" id="IPR017853">
    <property type="entry name" value="GH"/>
</dbReference>
<feature type="region of interest" description="Disordered" evidence="3">
    <location>
        <begin position="54"/>
        <end position="156"/>
    </location>
</feature>
<accession>A0A8I1GHU3</accession>
<protein>
    <recommendedName>
        <fullName evidence="6">Glycoside hydrolase family 3 N-terminal domain-containing protein</fullName>
    </recommendedName>
</protein>
<dbReference type="GO" id="GO:0005975">
    <property type="term" value="P:carbohydrate metabolic process"/>
    <property type="evidence" value="ECO:0007669"/>
    <property type="project" value="InterPro"/>
</dbReference>
<dbReference type="Gene3D" id="3.20.20.300">
    <property type="entry name" value="Glycoside hydrolase, family 3, N-terminal domain"/>
    <property type="match status" value="1"/>
</dbReference>
<feature type="compositionally biased region" description="Pro residues" evidence="3">
    <location>
        <begin position="112"/>
        <end position="121"/>
    </location>
</feature>
<evidence type="ECO:0000256" key="2">
    <source>
        <dbReference type="ARBA" id="ARBA00022801"/>
    </source>
</evidence>
<name>A0A8I1GHU3_9HYPH</name>
<feature type="compositionally biased region" description="Low complexity" evidence="3">
    <location>
        <begin position="133"/>
        <end position="144"/>
    </location>
</feature>
<dbReference type="Proteomes" id="UP000623250">
    <property type="component" value="Unassembled WGS sequence"/>
</dbReference>
<dbReference type="InterPro" id="IPR050226">
    <property type="entry name" value="NagZ_Beta-hexosaminidase"/>
</dbReference>
<comment type="similarity">
    <text evidence="1">Belongs to the glycosyl hydrolase 3 family.</text>
</comment>